<dbReference type="CDD" id="cd03416">
    <property type="entry name" value="CbiX_SirB_N"/>
    <property type="match status" value="1"/>
</dbReference>
<dbReference type="CDD" id="cd03414">
    <property type="entry name" value="CbiX_SirB_C"/>
    <property type="match status" value="1"/>
</dbReference>
<evidence type="ECO:0000256" key="2">
    <source>
        <dbReference type="ARBA" id="ARBA00023239"/>
    </source>
</evidence>
<dbReference type="PANTHER" id="PTHR33542:SF5">
    <property type="entry name" value="FERROCHELATASE CHE1"/>
    <property type="match status" value="1"/>
</dbReference>
<keyword evidence="1" id="KW-0479">Metal-binding</keyword>
<dbReference type="Proteomes" id="UP000286931">
    <property type="component" value="Unassembled WGS sequence"/>
</dbReference>
<sequence>MNLAPPLVAVAHGSRDPRHAAAMAALAARVRALRPGLRVEIGYLDHCGPRVPERLAELAEAGADTAVAVPLLFTPAFHAKQDVPNVLRHRGLTVRQTATLAPSPLLLDALNLRMREAGVRPGDARYGVVLATAGSTDPEANAVTTIVAREWRRTGWCAVVPAFASVHQGSTVGAAVEGLRALGAERIAVASCMLAPGILPDRIVGQALAAGAELVTEPVADTPEIARLVLDRYDAALPARSGLSA</sequence>
<evidence type="ECO:0000256" key="1">
    <source>
        <dbReference type="ARBA" id="ARBA00022723"/>
    </source>
</evidence>
<dbReference type="Gene3D" id="3.40.50.1400">
    <property type="match status" value="2"/>
</dbReference>
<dbReference type="RefSeq" id="WP_126639406.1">
    <property type="nucleotide sequence ID" value="NZ_BIFH01000024.1"/>
</dbReference>
<name>A0A401YS43_9ACTN</name>
<comment type="caution">
    <text evidence="3">The sequence shown here is derived from an EMBL/GenBank/DDBJ whole genome shotgun (WGS) entry which is preliminary data.</text>
</comment>
<dbReference type="InterPro" id="IPR050963">
    <property type="entry name" value="Sirohydro_Cobaltochel/CbiX"/>
</dbReference>
<reference evidence="3 4" key="1">
    <citation type="submission" date="2018-12" db="EMBL/GenBank/DDBJ databases">
        <title>Draft genome sequence of Embleya hyalina NBRC 13850T.</title>
        <authorList>
            <person name="Komaki H."/>
            <person name="Hosoyama A."/>
            <person name="Kimura A."/>
            <person name="Ichikawa N."/>
            <person name="Tamura T."/>
        </authorList>
    </citation>
    <scope>NUCLEOTIDE SEQUENCE [LARGE SCALE GENOMIC DNA]</scope>
    <source>
        <strain evidence="3 4">NBRC 13850</strain>
    </source>
</reference>
<organism evidence="3 4">
    <name type="scientific">Embleya hyalina</name>
    <dbReference type="NCBI Taxonomy" id="516124"/>
    <lineage>
        <taxon>Bacteria</taxon>
        <taxon>Bacillati</taxon>
        <taxon>Actinomycetota</taxon>
        <taxon>Actinomycetes</taxon>
        <taxon>Kitasatosporales</taxon>
        <taxon>Streptomycetaceae</taxon>
        <taxon>Embleya</taxon>
    </lineage>
</organism>
<evidence type="ECO:0000313" key="3">
    <source>
        <dbReference type="EMBL" id="GCD97423.1"/>
    </source>
</evidence>
<keyword evidence="4" id="KW-1185">Reference proteome</keyword>
<dbReference type="AlphaFoldDB" id="A0A401YS43"/>
<dbReference type="GO" id="GO:0046872">
    <property type="term" value="F:metal ion binding"/>
    <property type="evidence" value="ECO:0007669"/>
    <property type="project" value="UniProtKB-KW"/>
</dbReference>
<proteinExistence type="predicted"/>
<evidence type="ECO:0000313" key="4">
    <source>
        <dbReference type="Proteomes" id="UP000286931"/>
    </source>
</evidence>
<dbReference type="PANTHER" id="PTHR33542">
    <property type="entry name" value="SIROHYDROCHLORIN FERROCHELATASE, CHLOROPLASTIC"/>
    <property type="match status" value="1"/>
</dbReference>
<dbReference type="OrthoDB" id="482456at2"/>
<dbReference type="EMBL" id="BIFH01000024">
    <property type="protein sequence ID" value="GCD97423.1"/>
    <property type="molecule type" value="Genomic_DNA"/>
</dbReference>
<dbReference type="InterPro" id="IPR002762">
    <property type="entry name" value="CbiX-like"/>
</dbReference>
<gene>
    <name evidence="3" type="ORF">EHYA_05115</name>
</gene>
<keyword evidence="2" id="KW-0456">Lyase</keyword>
<accession>A0A401YS43</accession>
<dbReference type="Pfam" id="PF01903">
    <property type="entry name" value="CbiX"/>
    <property type="match status" value="2"/>
</dbReference>
<dbReference type="GO" id="GO:0016829">
    <property type="term" value="F:lyase activity"/>
    <property type="evidence" value="ECO:0007669"/>
    <property type="project" value="UniProtKB-KW"/>
</dbReference>
<protein>
    <submittedName>
        <fullName evidence="3">Sirohydrochlorin chelatase</fullName>
    </submittedName>
</protein>
<dbReference type="SUPFAM" id="SSF53800">
    <property type="entry name" value="Chelatase"/>
    <property type="match status" value="1"/>
</dbReference>